<evidence type="ECO:0000256" key="5">
    <source>
        <dbReference type="ARBA" id="ARBA00022892"/>
    </source>
</evidence>
<evidence type="ECO:0000256" key="2">
    <source>
        <dbReference type="ARBA" id="ARBA00006218"/>
    </source>
</evidence>
<comment type="subunit">
    <text evidence="7">Part of the multisubunit TRAPP (transport protein particle) complex.</text>
</comment>
<dbReference type="PIRSF" id="PIRSF017479">
    <property type="entry name" value="TRAPP_I_complex_Trs31"/>
    <property type="match status" value="1"/>
</dbReference>
<dbReference type="PANTHER" id="PTHR20902:SF0">
    <property type="entry name" value="TRAFFICKING PROTEIN PARTICLE COMPLEX SUBUNIT 5"/>
    <property type="match status" value="1"/>
</dbReference>
<dbReference type="CDD" id="cd14943">
    <property type="entry name" value="TRAPPC5_Trs31"/>
    <property type="match status" value="1"/>
</dbReference>
<dbReference type="Gene3D" id="3.30.1380.20">
    <property type="entry name" value="Trafficking protein particle complex subunit 3"/>
    <property type="match status" value="1"/>
</dbReference>
<evidence type="ECO:0000256" key="6">
    <source>
        <dbReference type="ARBA" id="ARBA00023034"/>
    </source>
</evidence>
<evidence type="ECO:0000256" key="4">
    <source>
        <dbReference type="ARBA" id="ARBA00022824"/>
    </source>
</evidence>
<reference evidence="8" key="1">
    <citation type="submission" date="2020-10" db="EMBL/GenBank/DDBJ databases">
        <authorList>
            <person name="Roach M.J.R."/>
        </authorList>
    </citation>
    <scope>NUCLEOTIDE SEQUENCE</scope>
    <source>
        <strain evidence="8">CBS 1945</strain>
    </source>
</reference>
<dbReference type="Pfam" id="PF04051">
    <property type="entry name" value="TRAPP"/>
    <property type="match status" value="1"/>
</dbReference>
<dbReference type="OrthoDB" id="10254842at2759"/>
<dbReference type="GO" id="GO:1990070">
    <property type="term" value="C:TRAPPI protein complex"/>
    <property type="evidence" value="ECO:0007669"/>
    <property type="project" value="TreeGrafter"/>
</dbReference>
<gene>
    <name evidence="8" type="ORF">FOA43_003829</name>
</gene>
<dbReference type="AlphaFoldDB" id="A0A875RQB6"/>
<dbReference type="SUPFAM" id="SSF111126">
    <property type="entry name" value="Ligand-binding domain in the NO signalling and Golgi transport"/>
    <property type="match status" value="1"/>
</dbReference>
<dbReference type="GO" id="GO:0006888">
    <property type="term" value="P:endoplasmic reticulum to Golgi vesicle-mediated transport"/>
    <property type="evidence" value="ECO:0007669"/>
    <property type="project" value="TreeGrafter"/>
</dbReference>
<organism evidence="8 9">
    <name type="scientific">Eeniella nana</name>
    <name type="common">Yeast</name>
    <name type="synonym">Brettanomyces nanus</name>
    <dbReference type="NCBI Taxonomy" id="13502"/>
    <lineage>
        <taxon>Eukaryota</taxon>
        <taxon>Fungi</taxon>
        <taxon>Dikarya</taxon>
        <taxon>Ascomycota</taxon>
        <taxon>Saccharomycotina</taxon>
        <taxon>Pichiomycetes</taxon>
        <taxon>Pichiales</taxon>
        <taxon>Pichiaceae</taxon>
        <taxon>Brettanomyces</taxon>
    </lineage>
</organism>
<evidence type="ECO:0000256" key="1">
    <source>
        <dbReference type="ARBA" id="ARBA00004240"/>
    </source>
</evidence>
<evidence type="ECO:0000313" key="8">
    <source>
        <dbReference type="EMBL" id="QPG76440.1"/>
    </source>
</evidence>
<dbReference type="PANTHER" id="PTHR20902">
    <property type="entry name" value="41-2 PROTEIN ANTIGEN-RELATED"/>
    <property type="match status" value="1"/>
</dbReference>
<dbReference type="Proteomes" id="UP000662931">
    <property type="component" value="Chromosome 4"/>
</dbReference>
<keyword evidence="4 7" id="KW-0256">Endoplasmic reticulum</keyword>
<keyword evidence="3 7" id="KW-0813">Transport</keyword>
<comment type="similarity">
    <text evidence="2 7">Belongs to the TRAPP small subunits family. BET3 subfamily.</text>
</comment>
<accession>A0A875RQB6</accession>
<keyword evidence="9" id="KW-1185">Reference proteome</keyword>
<dbReference type="GeneID" id="62197229"/>
<dbReference type="InterPro" id="IPR016696">
    <property type="entry name" value="TRAPP-I_su5"/>
</dbReference>
<evidence type="ECO:0000256" key="3">
    <source>
        <dbReference type="ARBA" id="ARBA00022448"/>
    </source>
</evidence>
<evidence type="ECO:0000313" key="9">
    <source>
        <dbReference type="Proteomes" id="UP000662931"/>
    </source>
</evidence>
<dbReference type="KEGG" id="bnn:FOA43_003829"/>
<keyword evidence="5 7" id="KW-0931">ER-Golgi transport</keyword>
<keyword evidence="6 7" id="KW-0333">Golgi apparatus</keyword>
<dbReference type="GO" id="GO:0005783">
    <property type="term" value="C:endoplasmic reticulum"/>
    <property type="evidence" value="ECO:0007669"/>
    <property type="project" value="UniProtKB-SubCell"/>
</dbReference>
<proteinExistence type="inferred from homology"/>
<dbReference type="GO" id="GO:1990072">
    <property type="term" value="C:TRAPPIII protein complex"/>
    <property type="evidence" value="ECO:0007669"/>
    <property type="project" value="TreeGrafter"/>
</dbReference>
<sequence length="159" mass="18190">MQIRKLNNLGYSVGLRALELTSLIENFNKNNMSSSGKSNVSKREIRILDMLQFIGSSIWKTLFDKPSDNLEKSSENENQYMIIDNNPVLSRFISVPKEYENLNCEAFVAGIIEGILDISYFRCEVSAHSVPAEGFPNRTVYLINFDESVIKRESRLSRK</sequence>
<dbReference type="InterPro" id="IPR007194">
    <property type="entry name" value="TRAPP_component"/>
</dbReference>
<comment type="subcellular location">
    <subcellularLocation>
        <location evidence="1">Endoplasmic reticulum</location>
    </subcellularLocation>
    <subcellularLocation>
        <location evidence="7">Golgi apparatus</location>
        <location evidence="7">cis-Golgi network</location>
    </subcellularLocation>
</comment>
<dbReference type="InterPro" id="IPR024096">
    <property type="entry name" value="NO_sig/Golgi_transp_ligand-bd"/>
</dbReference>
<dbReference type="RefSeq" id="XP_038780005.1">
    <property type="nucleotide sequence ID" value="XM_038924077.1"/>
</dbReference>
<dbReference type="EMBL" id="CP064815">
    <property type="protein sequence ID" value="QPG76440.1"/>
    <property type="molecule type" value="Genomic_DNA"/>
</dbReference>
<comment type="function">
    <text evidence="7">Plays a key role in the late stages of endoplasmic reticulum to Golgi traffic.</text>
</comment>
<name>A0A875RQB6_EENNA</name>
<evidence type="ECO:0000256" key="7">
    <source>
        <dbReference type="PIRNR" id="PIRNR017479"/>
    </source>
</evidence>
<protein>
    <recommendedName>
        <fullName evidence="7">Trafficking protein particle complex subunit</fullName>
    </recommendedName>
</protein>
<dbReference type="GO" id="GO:1990071">
    <property type="term" value="C:TRAPPII protein complex"/>
    <property type="evidence" value="ECO:0007669"/>
    <property type="project" value="TreeGrafter"/>
</dbReference>